<sequence length="270" mass="30075">MWLNGRRNNRVGPRGKSGKIMDDYYFQISAGEYRLKEGDQEYEYSPELGVWRSTKEVIPANLPANTPTPREYYFDKEEGEFILKKKLQYGEIALNQNINLWMQRWRRPIDYYYEPRQNKYLRKPASMIADEKANAAAAGMAAAGGKGGPGDGGVIGPDGNYISNADIQKEKDRRDYERPWLHNYILLAADEIRFEQELKKKTKAKKGGKTSVNIDATGVTESKAQPNINANDPGEGSALAESGGPTVAPSEDSMASGGSKGSKRKKKKGK</sequence>
<dbReference type="EMBL" id="CAXLJM020000027">
    <property type="protein sequence ID" value="CAL8094551.1"/>
    <property type="molecule type" value="Genomic_DNA"/>
</dbReference>
<feature type="compositionally biased region" description="Polar residues" evidence="1">
    <location>
        <begin position="211"/>
        <end position="230"/>
    </location>
</feature>
<evidence type="ECO:0000313" key="3">
    <source>
        <dbReference type="Proteomes" id="UP001642540"/>
    </source>
</evidence>
<accession>A0ABP1Q9B9</accession>
<name>A0ABP1Q9B9_9HEXA</name>
<evidence type="ECO:0000256" key="1">
    <source>
        <dbReference type="SAM" id="MobiDB-lite"/>
    </source>
</evidence>
<organism evidence="2 3">
    <name type="scientific">Orchesella dallaii</name>
    <dbReference type="NCBI Taxonomy" id="48710"/>
    <lineage>
        <taxon>Eukaryota</taxon>
        <taxon>Metazoa</taxon>
        <taxon>Ecdysozoa</taxon>
        <taxon>Arthropoda</taxon>
        <taxon>Hexapoda</taxon>
        <taxon>Collembola</taxon>
        <taxon>Entomobryomorpha</taxon>
        <taxon>Entomobryoidea</taxon>
        <taxon>Orchesellidae</taxon>
        <taxon>Orchesellinae</taxon>
        <taxon>Orchesella</taxon>
    </lineage>
</organism>
<feature type="compositionally biased region" description="Basic residues" evidence="1">
    <location>
        <begin position="261"/>
        <end position="270"/>
    </location>
</feature>
<evidence type="ECO:0000313" key="2">
    <source>
        <dbReference type="EMBL" id="CAL8094551.1"/>
    </source>
</evidence>
<comment type="caution">
    <text evidence="2">The sequence shown here is derived from an EMBL/GenBank/DDBJ whole genome shotgun (WGS) entry which is preliminary data.</text>
</comment>
<feature type="region of interest" description="Disordered" evidence="1">
    <location>
        <begin position="201"/>
        <end position="270"/>
    </location>
</feature>
<gene>
    <name evidence="2" type="ORF">ODALV1_LOCUS8815</name>
</gene>
<keyword evidence="3" id="KW-1185">Reference proteome</keyword>
<proteinExistence type="predicted"/>
<protein>
    <submittedName>
        <fullName evidence="2">Uncharacterized protein</fullName>
    </submittedName>
</protein>
<dbReference type="Proteomes" id="UP001642540">
    <property type="component" value="Unassembled WGS sequence"/>
</dbReference>
<reference evidence="2 3" key="1">
    <citation type="submission" date="2024-08" db="EMBL/GenBank/DDBJ databases">
        <authorList>
            <person name="Cucini C."/>
            <person name="Frati F."/>
        </authorList>
    </citation>
    <scope>NUCLEOTIDE SEQUENCE [LARGE SCALE GENOMIC DNA]</scope>
</reference>